<accession>A0A086CIP7</accession>
<dbReference type="AlphaFoldDB" id="A0A086CIP7"/>
<dbReference type="Proteomes" id="UP000028922">
    <property type="component" value="Unassembled WGS sequence"/>
</dbReference>
<dbReference type="EMBL" id="JPSP01000001">
    <property type="protein sequence ID" value="KFF42061.1"/>
    <property type="molecule type" value="Genomic_DNA"/>
</dbReference>
<evidence type="ECO:0000313" key="3">
    <source>
        <dbReference type="Proteomes" id="UP000028922"/>
    </source>
</evidence>
<protein>
    <recommendedName>
        <fullName evidence="1">DUF4168 domain-containing protein</fullName>
    </recommendedName>
</protein>
<gene>
    <name evidence="2" type="ORF">ucyna2_00121</name>
</gene>
<dbReference type="Pfam" id="PF13767">
    <property type="entry name" value="DUF4168"/>
    <property type="match status" value="1"/>
</dbReference>
<organism evidence="2 3">
    <name type="scientific">Candidatus Atelocyanobacterium thalassa isolate SIO64986</name>
    <dbReference type="NCBI Taxonomy" id="1527444"/>
    <lineage>
        <taxon>Bacteria</taxon>
        <taxon>Bacillati</taxon>
        <taxon>Cyanobacteriota</taxon>
        <taxon>Cyanophyceae</taxon>
        <taxon>Oscillatoriophycideae</taxon>
        <taxon>Chroococcales</taxon>
        <taxon>Aphanothecaceae</taxon>
        <taxon>Candidatus Atelocyanobacterium</taxon>
        <taxon>Candidatus Atelocyanobacterium thalassae</taxon>
    </lineage>
</organism>
<evidence type="ECO:0000259" key="1">
    <source>
        <dbReference type="Pfam" id="PF13767"/>
    </source>
</evidence>
<dbReference type="InterPro" id="IPR025433">
    <property type="entry name" value="DUF4168"/>
</dbReference>
<comment type="caution">
    <text evidence="2">The sequence shown here is derived from an EMBL/GenBank/DDBJ whole genome shotgun (WGS) entry which is preliminary data.</text>
</comment>
<feature type="domain" description="DUF4168" evidence="1">
    <location>
        <begin position="49"/>
        <end position="155"/>
    </location>
</feature>
<sequence>MFKSILLQRKIASIIFIVLLQSFALKYSPKILAQLPYISNSSNINTIENSQLEKFAKAVKSLQMIDRMTQLEMLKAIKAIEMSPEEFMKIGQQEKNKRNLNMEKQIKFEETLITVKKINQKDRLEKREAIKNAGLEVSQFNKIGKMVEQDPELQKVVVKLLGI</sequence>
<evidence type="ECO:0000313" key="2">
    <source>
        <dbReference type="EMBL" id="KFF42061.1"/>
    </source>
</evidence>
<reference evidence="2 3" key="1">
    <citation type="submission" date="2014-08" db="EMBL/GenBank/DDBJ databases">
        <title>Comparative genomics reveals surprising divergence of two closely related strains of uncultivated UCYN-A cyanobacteria.</title>
        <authorList>
            <person name="Bombar D."/>
            <person name="Heller P."/>
            <person name="Sanchez-Baracaldo P."/>
            <person name="Carter B.J."/>
            <person name="Zert J.P."/>
        </authorList>
    </citation>
    <scope>NUCLEOTIDE SEQUENCE [LARGE SCALE GENOMIC DNA]</scope>
</reference>
<proteinExistence type="predicted"/>
<name>A0A086CIP7_9CHRO</name>
<dbReference type="eggNOG" id="ENOG503448C">
    <property type="taxonomic scope" value="Bacteria"/>
</dbReference>